<keyword evidence="3" id="KW-0539">Nucleus</keyword>
<dbReference type="Proteomes" id="UP000887013">
    <property type="component" value="Unassembled WGS sequence"/>
</dbReference>
<evidence type="ECO:0000256" key="1">
    <source>
        <dbReference type="ARBA" id="ARBA00004604"/>
    </source>
</evidence>
<dbReference type="GO" id="GO:0030686">
    <property type="term" value="C:90S preribosome"/>
    <property type="evidence" value="ECO:0007669"/>
    <property type="project" value="InterPro"/>
</dbReference>
<organism evidence="5 6">
    <name type="scientific">Nephila pilipes</name>
    <name type="common">Giant wood spider</name>
    <name type="synonym">Nephila maculata</name>
    <dbReference type="NCBI Taxonomy" id="299642"/>
    <lineage>
        <taxon>Eukaryota</taxon>
        <taxon>Metazoa</taxon>
        <taxon>Ecdysozoa</taxon>
        <taxon>Arthropoda</taxon>
        <taxon>Chelicerata</taxon>
        <taxon>Arachnida</taxon>
        <taxon>Araneae</taxon>
        <taxon>Araneomorphae</taxon>
        <taxon>Entelegynae</taxon>
        <taxon>Araneoidea</taxon>
        <taxon>Nephilidae</taxon>
        <taxon>Nephila</taxon>
    </lineage>
</organism>
<dbReference type="OrthoDB" id="6449662at2759"/>
<dbReference type="GO" id="GO:0005730">
    <property type="term" value="C:nucleolus"/>
    <property type="evidence" value="ECO:0007669"/>
    <property type="project" value="UniProtKB-SubCell"/>
</dbReference>
<feature type="region of interest" description="Disordered" evidence="4">
    <location>
        <begin position="55"/>
        <end position="84"/>
    </location>
</feature>
<dbReference type="AlphaFoldDB" id="A0A8X6U8N5"/>
<accession>A0A8X6U8N5</accession>
<dbReference type="GO" id="GO:0000462">
    <property type="term" value="P:maturation of SSU-rRNA from tricistronic rRNA transcript (SSU-rRNA, 5.8S rRNA, LSU-rRNA)"/>
    <property type="evidence" value="ECO:0007669"/>
    <property type="project" value="InterPro"/>
</dbReference>
<reference evidence="5" key="1">
    <citation type="submission" date="2020-08" db="EMBL/GenBank/DDBJ databases">
        <title>Multicomponent nature underlies the extraordinary mechanical properties of spider dragline silk.</title>
        <authorList>
            <person name="Kono N."/>
            <person name="Nakamura H."/>
            <person name="Mori M."/>
            <person name="Yoshida Y."/>
            <person name="Ohtoshi R."/>
            <person name="Malay A.D."/>
            <person name="Moran D.A.P."/>
            <person name="Tomita M."/>
            <person name="Numata K."/>
            <person name="Arakawa K."/>
        </authorList>
    </citation>
    <scope>NUCLEOTIDE SEQUENCE</scope>
</reference>
<evidence type="ECO:0000256" key="4">
    <source>
        <dbReference type="SAM" id="MobiDB-lite"/>
    </source>
</evidence>
<comment type="subcellular location">
    <subcellularLocation>
        <location evidence="1">Nucleus</location>
        <location evidence="1">Nucleolus</location>
    </subcellularLocation>
</comment>
<evidence type="ECO:0000313" key="5">
    <source>
        <dbReference type="EMBL" id="GFT92545.1"/>
    </source>
</evidence>
<dbReference type="EMBL" id="BMAW01121092">
    <property type="protein sequence ID" value="GFT92545.1"/>
    <property type="molecule type" value="Genomic_DNA"/>
</dbReference>
<feature type="compositionally biased region" description="Basic residues" evidence="4">
    <location>
        <begin position="71"/>
        <end position="84"/>
    </location>
</feature>
<sequence length="165" mass="18844">MGKAKYRKCFRNSSTALAKDKDKSLSFSTRRLNRRLAITPNDGESITKMYQLLTQNRSSSENKHGDLGVARKSKKNRKRAAARKKKLGALGNLGSLKDALPAVEKKPVEECKKTEKPRVSKSLKIQAMEMKEDIKVFREVLSNSFFKADPFYTMYENVRLRLAQK</sequence>
<evidence type="ECO:0000256" key="2">
    <source>
        <dbReference type="ARBA" id="ARBA00011022"/>
    </source>
</evidence>
<protein>
    <submittedName>
        <fullName evidence="5">Uncharacterized protein</fullName>
    </submittedName>
</protein>
<evidence type="ECO:0000256" key="3">
    <source>
        <dbReference type="ARBA" id="ARBA00023242"/>
    </source>
</evidence>
<dbReference type="GO" id="GO:0030688">
    <property type="term" value="C:preribosome, small subunit precursor"/>
    <property type="evidence" value="ECO:0007669"/>
    <property type="project" value="InterPro"/>
</dbReference>
<dbReference type="Pfam" id="PF15341">
    <property type="entry name" value="SLX9"/>
    <property type="match status" value="1"/>
</dbReference>
<comment type="similarity">
    <text evidence="2">Belongs to the SLX9 family.</text>
</comment>
<gene>
    <name evidence="5" type="ORF">NPIL_526391</name>
</gene>
<evidence type="ECO:0000313" key="6">
    <source>
        <dbReference type="Proteomes" id="UP000887013"/>
    </source>
</evidence>
<comment type="caution">
    <text evidence="5">The sequence shown here is derived from an EMBL/GenBank/DDBJ whole genome shotgun (WGS) entry which is preliminary data.</text>
</comment>
<proteinExistence type="inferred from homology"/>
<keyword evidence="6" id="KW-1185">Reference proteome</keyword>
<name>A0A8X6U8N5_NEPPI</name>
<dbReference type="InterPro" id="IPR028160">
    <property type="entry name" value="Slx9-like"/>
</dbReference>